<comment type="caution">
    <text evidence="1">The sequence shown here is derived from an EMBL/GenBank/DDBJ whole genome shotgun (WGS) entry which is preliminary data.</text>
</comment>
<dbReference type="RefSeq" id="WP_260977875.1">
    <property type="nucleotide sequence ID" value="NZ_JAOANI010000031.1"/>
</dbReference>
<dbReference type="Proteomes" id="UP001147830">
    <property type="component" value="Unassembled WGS sequence"/>
</dbReference>
<organism evidence="1 2">
    <name type="scientific">Thalassolituus pacificus</name>
    <dbReference type="NCBI Taxonomy" id="2975440"/>
    <lineage>
        <taxon>Bacteria</taxon>
        <taxon>Pseudomonadati</taxon>
        <taxon>Pseudomonadota</taxon>
        <taxon>Gammaproteobacteria</taxon>
        <taxon>Oceanospirillales</taxon>
        <taxon>Oceanospirillaceae</taxon>
        <taxon>Thalassolituus</taxon>
    </lineage>
</organism>
<reference evidence="1" key="2">
    <citation type="submission" date="2022-08" db="EMBL/GenBank/DDBJ databases">
        <authorList>
            <person name="Dong C."/>
        </authorList>
    </citation>
    <scope>NUCLEOTIDE SEQUENCE</scope>
    <source>
        <strain evidence="1">59MF3M-4</strain>
    </source>
</reference>
<keyword evidence="2" id="KW-1185">Reference proteome</keyword>
<dbReference type="AlphaFoldDB" id="A0A9X2WIV2"/>
<reference evidence="1" key="1">
    <citation type="journal article" date="2022" name="Front. Microbiol.">
        <title>Genome-based taxonomic rearrangement of Oceanobacter-related bacteria including the description of Thalassolituus hydrocarbonoclasticus sp. nov. and Thalassolituus pacificus sp. nov. and emended description of the genus Thalassolituus.</title>
        <authorList>
            <person name="Dong C."/>
            <person name="Wei L."/>
            <person name="Wang J."/>
            <person name="Lai Q."/>
            <person name="Huang Z."/>
            <person name="Shao Z."/>
        </authorList>
    </citation>
    <scope>NUCLEOTIDE SEQUENCE</scope>
    <source>
        <strain evidence="1">59MF3M-4</strain>
    </source>
</reference>
<gene>
    <name evidence="1" type="ORF">NYR02_18645</name>
</gene>
<dbReference type="EMBL" id="JAOANI010000031">
    <property type="protein sequence ID" value="MCT7361043.1"/>
    <property type="molecule type" value="Genomic_DNA"/>
</dbReference>
<sequence length="384" mass="43082">MIDSSLKEIIHSLRPNQMLAYLASQGWREDGAIGEAASVWHRTEDENYDFEIILPLKYDLKDYVQRSYDLVNVLAKFENRSFRDVVDDLINFHADVIKIRVVHNDVENGSIPLSDGVLLVEKAKELLTSVTKSAFSKRRHFTGGVSQEVMDFVETFRLGQTEVGSYVLNLIIPVDRTPTDEQGDINEISLTRIVTHTLARSLTAIDESIANYRDTQSDLAFESAVEQGVSANLCDALVGLTGEKESRDVNITISLSRTDSECQDIPLQHSFKSNIVEYLKRASDYYKEKYTIHNYNVSGTVTGLKHEENDNIGTVTVASMVNGREKHITFELSAEEYWQAHQAHGNAEVIECCGDLYVSPRSAMLVNVAGFRVLTSGNLFDDES</sequence>
<evidence type="ECO:0000313" key="2">
    <source>
        <dbReference type="Proteomes" id="UP001147830"/>
    </source>
</evidence>
<evidence type="ECO:0000313" key="1">
    <source>
        <dbReference type="EMBL" id="MCT7361043.1"/>
    </source>
</evidence>
<protein>
    <submittedName>
        <fullName evidence="1">Uncharacterized protein</fullName>
    </submittedName>
</protein>
<accession>A0A9X2WIV2</accession>
<name>A0A9X2WIV2_9GAMM</name>
<proteinExistence type="predicted"/>